<dbReference type="PANTHER" id="PTHR12858:SF2">
    <property type="entry name" value="RIBOSOME BIOGENESIS PROTEIN BMS1 HOMOLOG"/>
    <property type="match status" value="1"/>
</dbReference>
<evidence type="ECO:0000256" key="1">
    <source>
        <dbReference type="ARBA" id="ARBA00022603"/>
    </source>
</evidence>
<organism evidence="5 6">
    <name type="scientific">Camellia sinensis var. sinensis</name>
    <name type="common">China tea</name>
    <dbReference type="NCBI Taxonomy" id="542762"/>
    <lineage>
        <taxon>Eukaryota</taxon>
        <taxon>Viridiplantae</taxon>
        <taxon>Streptophyta</taxon>
        <taxon>Embryophyta</taxon>
        <taxon>Tracheophyta</taxon>
        <taxon>Spermatophyta</taxon>
        <taxon>Magnoliopsida</taxon>
        <taxon>eudicotyledons</taxon>
        <taxon>Gunneridae</taxon>
        <taxon>Pentapetalae</taxon>
        <taxon>asterids</taxon>
        <taxon>Ericales</taxon>
        <taxon>Theaceae</taxon>
        <taxon>Camellia</taxon>
    </lineage>
</organism>
<feature type="region of interest" description="Disordered" evidence="3">
    <location>
        <begin position="93"/>
        <end position="117"/>
    </location>
</feature>
<evidence type="ECO:0000313" key="5">
    <source>
        <dbReference type="EMBL" id="THF96379.1"/>
    </source>
</evidence>
<dbReference type="GO" id="GO:0008168">
    <property type="term" value="F:methyltransferase activity"/>
    <property type="evidence" value="ECO:0007669"/>
    <property type="project" value="UniProtKB-KW"/>
</dbReference>
<protein>
    <submittedName>
        <fullName evidence="5">Uncharacterized protein</fullName>
    </submittedName>
</protein>
<proteinExistence type="predicted"/>
<dbReference type="EMBL" id="SDRB02012938">
    <property type="protein sequence ID" value="THF96379.1"/>
    <property type="molecule type" value="Genomic_DNA"/>
</dbReference>
<keyword evidence="6" id="KW-1185">Reference proteome</keyword>
<dbReference type="GO" id="GO:0003924">
    <property type="term" value="F:GTPase activity"/>
    <property type="evidence" value="ECO:0007669"/>
    <property type="project" value="TreeGrafter"/>
</dbReference>
<evidence type="ECO:0000256" key="3">
    <source>
        <dbReference type="SAM" id="MobiDB-lite"/>
    </source>
</evidence>
<dbReference type="STRING" id="542762.A0A4S4D292"/>
<keyword evidence="2" id="KW-0325">Glycoprotein</keyword>
<evidence type="ECO:0000313" key="6">
    <source>
        <dbReference type="Proteomes" id="UP000306102"/>
    </source>
</evidence>
<dbReference type="GO" id="GO:0005525">
    <property type="term" value="F:GTP binding"/>
    <property type="evidence" value="ECO:0007669"/>
    <property type="project" value="TreeGrafter"/>
</dbReference>
<reference evidence="5 6" key="1">
    <citation type="journal article" date="2018" name="Proc. Natl. Acad. Sci. U.S.A.">
        <title>Draft genome sequence of Camellia sinensis var. sinensis provides insights into the evolution of the tea genome and tea quality.</title>
        <authorList>
            <person name="Wei C."/>
            <person name="Yang H."/>
            <person name="Wang S."/>
            <person name="Zhao J."/>
            <person name="Liu C."/>
            <person name="Gao L."/>
            <person name="Xia E."/>
            <person name="Lu Y."/>
            <person name="Tai Y."/>
            <person name="She G."/>
            <person name="Sun J."/>
            <person name="Cao H."/>
            <person name="Tong W."/>
            <person name="Gao Q."/>
            <person name="Li Y."/>
            <person name="Deng W."/>
            <person name="Jiang X."/>
            <person name="Wang W."/>
            <person name="Chen Q."/>
            <person name="Zhang S."/>
            <person name="Li H."/>
            <person name="Wu J."/>
            <person name="Wang P."/>
            <person name="Li P."/>
            <person name="Shi C."/>
            <person name="Zheng F."/>
            <person name="Jian J."/>
            <person name="Huang B."/>
            <person name="Shan D."/>
            <person name="Shi M."/>
            <person name="Fang C."/>
            <person name="Yue Y."/>
            <person name="Li F."/>
            <person name="Li D."/>
            <person name="Wei S."/>
            <person name="Han B."/>
            <person name="Jiang C."/>
            <person name="Yin Y."/>
            <person name="Xia T."/>
            <person name="Zhang Z."/>
            <person name="Bennetzen J.L."/>
            <person name="Zhao S."/>
            <person name="Wan X."/>
        </authorList>
    </citation>
    <scope>NUCLEOTIDE SEQUENCE [LARGE SCALE GENOMIC DNA]</scope>
    <source>
        <strain evidence="6">cv. Shuchazao</strain>
        <tissue evidence="5">Leaf</tissue>
    </source>
</reference>
<dbReference type="GO" id="GO:0000462">
    <property type="term" value="P:maturation of SSU-rRNA from tricistronic rRNA transcript (SSU-rRNA, 5.8S rRNA, LSU-rRNA)"/>
    <property type="evidence" value="ECO:0007669"/>
    <property type="project" value="TreeGrafter"/>
</dbReference>
<keyword evidence="4" id="KW-0472">Membrane</keyword>
<dbReference type="PANTHER" id="PTHR12858">
    <property type="entry name" value="RIBOSOME BIOGENESIS PROTEIN"/>
    <property type="match status" value="1"/>
</dbReference>
<evidence type="ECO:0000256" key="4">
    <source>
        <dbReference type="SAM" id="Phobius"/>
    </source>
</evidence>
<sequence>MTTRAWNKVTKMVGGLSLIIIIIYNCYTRGANLHKSCRQIMRGQPLPKFSPKWEGPYKVVQASSSGYYKLESGFKASYKTSFKSSRGPIVAAASAPDTRNSQGGGHRGQKRKQYNGEKGNVSYPCGIEEVKALVKEWVADGELKLPYVEEMPSKKDRESPEFCALSTLRVKVGDPWESLAIILFSSHFAFFFTQSLISIISFVVVFLKTDTSHTLIIQEKNKILCGNYAKQCCEKVEFGVDQCARGYGSSGRAASCPNALATPLTSSKSSKTRKPYLMMKRKKIKIFENTFEKHSKHLAHSYNFGGDFEKSHYKKEDFTGPPPSPGRSILVAHNQFFAVKLSDRWSKQQRTSNPYIVEIADCDDVEVYIEALSLMYCKDLRKKLMKEDVTRVLGILKAFAFSSTVKAKGLQSRASEKEQRRLYVQTIDRSIGEPAPEAKAQFVECPNDINGMIDAAKFADLALLLIDGSYGFEMETFEFLNILQNRGFPKIMGVLTHIDKFKDVKKLKKTKQRLKHRFWTEIYDGAKLFYLSGLIHGNYHQPVDYVDALKPSAIALPLHGCKSGTILHELWRWRVENYWNLLSPKITTDTLRNLMNMKANLGSFGAALKEKDVWVMNVVPEDG</sequence>
<keyword evidence="1" id="KW-0808">Transferase</keyword>
<name>A0A4S4D292_CAMSN</name>
<gene>
    <name evidence="5" type="ORF">TEA_026371</name>
</gene>
<dbReference type="Proteomes" id="UP000306102">
    <property type="component" value="Unassembled WGS sequence"/>
</dbReference>
<dbReference type="GO" id="GO:0034511">
    <property type="term" value="F:U3 snoRNA binding"/>
    <property type="evidence" value="ECO:0007669"/>
    <property type="project" value="TreeGrafter"/>
</dbReference>
<comment type="caution">
    <text evidence="5">The sequence shown here is derived from an EMBL/GenBank/DDBJ whole genome shotgun (WGS) entry which is preliminary data.</text>
</comment>
<dbReference type="InterPro" id="IPR027417">
    <property type="entry name" value="P-loop_NTPase"/>
</dbReference>
<evidence type="ECO:0000256" key="2">
    <source>
        <dbReference type="ARBA" id="ARBA00023180"/>
    </source>
</evidence>
<dbReference type="Pfam" id="PF03141">
    <property type="entry name" value="Methyltransf_29"/>
    <property type="match status" value="1"/>
</dbReference>
<dbReference type="Gene3D" id="3.40.50.300">
    <property type="entry name" value="P-loop containing nucleotide triphosphate hydrolases"/>
    <property type="match status" value="1"/>
</dbReference>
<dbReference type="GO" id="GO:0030686">
    <property type="term" value="C:90S preribosome"/>
    <property type="evidence" value="ECO:0007669"/>
    <property type="project" value="TreeGrafter"/>
</dbReference>
<feature type="transmembrane region" description="Helical" evidence="4">
    <location>
        <begin position="12"/>
        <end position="32"/>
    </location>
</feature>
<accession>A0A4S4D292</accession>
<dbReference type="AlphaFoldDB" id="A0A4S4D292"/>
<dbReference type="SUPFAM" id="SSF52540">
    <property type="entry name" value="P-loop containing nucleoside triphosphate hydrolases"/>
    <property type="match status" value="1"/>
</dbReference>
<dbReference type="InterPro" id="IPR039761">
    <property type="entry name" value="Bms1/Tsr1"/>
</dbReference>
<keyword evidence="4" id="KW-1133">Transmembrane helix</keyword>
<dbReference type="GO" id="GO:0032259">
    <property type="term" value="P:methylation"/>
    <property type="evidence" value="ECO:0007669"/>
    <property type="project" value="UniProtKB-KW"/>
</dbReference>
<keyword evidence="4" id="KW-0812">Transmembrane</keyword>
<dbReference type="InterPro" id="IPR004159">
    <property type="entry name" value="Put_SAM_MeTrfase"/>
</dbReference>
<keyword evidence="1" id="KW-0489">Methyltransferase</keyword>
<dbReference type="GO" id="GO:0000479">
    <property type="term" value="P:endonucleolytic cleavage of tricistronic rRNA transcript (SSU-rRNA, 5.8S rRNA, LSU-rRNA)"/>
    <property type="evidence" value="ECO:0007669"/>
    <property type="project" value="TreeGrafter"/>
</dbReference>